<evidence type="ECO:0000256" key="2">
    <source>
        <dbReference type="ARBA" id="ARBA00022741"/>
    </source>
</evidence>
<keyword evidence="5" id="KW-0054">Arabinose catabolism</keyword>
<evidence type="ECO:0000256" key="3">
    <source>
        <dbReference type="ARBA" id="ARBA00022777"/>
    </source>
</evidence>
<feature type="domain" description="Carbohydrate kinase FGGY C-terminal" evidence="8">
    <location>
        <begin position="292"/>
        <end position="499"/>
    </location>
</feature>
<evidence type="ECO:0000256" key="6">
    <source>
        <dbReference type="ARBA" id="ARBA00023277"/>
    </source>
</evidence>
<keyword evidence="2" id="KW-0547">Nucleotide-binding</keyword>
<gene>
    <name evidence="9" type="ORF">EWE74_13910</name>
</gene>
<dbReference type="Pfam" id="PF00370">
    <property type="entry name" value="FGGY_N"/>
    <property type="match status" value="1"/>
</dbReference>
<dbReference type="OrthoDB" id="9805576at2"/>
<dbReference type="NCBIfam" id="NF003154">
    <property type="entry name" value="PRK04123.1"/>
    <property type="match status" value="1"/>
</dbReference>
<proteinExistence type="predicted"/>
<evidence type="ECO:0000313" key="9">
    <source>
        <dbReference type="EMBL" id="RZF60202.1"/>
    </source>
</evidence>
<keyword evidence="6" id="KW-0119">Carbohydrate metabolism</keyword>
<dbReference type="PANTHER" id="PTHR43435">
    <property type="entry name" value="RIBULOKINASE"/>
    <property type="match status" value="1"/>
</dbReference>
<dbReference type="Gene3D" id="3.30.420.40">
    <property type="match status" value="2"/>
</dbReference>
<dbReference type="InterPro" id="IPR000577">
    <property type="entry name" value="Carb_kinase_FGGY"/>
</dbReference>
<dbReference type="GO" id="GO:0008741">
    <property type="term" value="F:ribulokinase activity"/>
    <property type="evidence" value="ECO:0007669"/>
    <property type="project" value="UniProtKB-EC"/>
</dbReference>
<accession>A0A4Q6XRS9</accession>
<dbReference type="InterPro" id="IPR043129">
    <property type="entry name" value="ATPase_NBD"/>
</dbReference>
<keyword evidence="3 9" id="KW-0418">Kinase</keyword>
<dbReference type="GO" id="GO:0005524">
    <property type="term" value="F:ATP binding"/>
    <property type="evidence" value="ECO:0007669"/>
    <property type="project" value="UniProtKB-KW"/>
</dbReference>
<dbReference type="GO" id="GO:0019569">
    <property type="term" value="P:L-arabinose catabolic process to D-xylulose 5-phosphate"/>
    <property type="evidence" value="ECO:0007669"/>
    <property type="project" value="InterPro"/>
</dbReference>
<organism evidence="9 10">
    <name type="scientific">Sphingobacterium corticibacterium</name>
    <dbReference type="NCBI Taxonomy" id="2484746"/>
    <lineage>
        <taxon>Bacteria</taxon>
        <taxon>Pseudomonadati</taxon>
        <taxon>Bacteroidota</taxon>
        <taxon>Sphingobacteriia</taxon>
        <taxon>Sphingobacteriales</taxon>
        <taxon>Sphingobacteriaceae</taxon>
        <taxon>Sphingobacterium</taxon>
    </lineage>
</organism>
<dbReference type="PANTHER" id="PTHR43435:SF4">
    <property type="entry name" value="FGGY CARBOHYDRATE KINASE DOMAIN-CONTAINING PROTEIN"/>
    <property type="match status" value="1"/>
</dbReference>
<evidence type="ECO:0000256" key="5">
    <source>
        <dbReference type="ARBA" id="ARBA00022935"/>
    </source>
</evidence>
<dbReference type="GO" id="GO:0019150">
    <property type="term" value="F:D-ribulokinase activity"/>
    <property type="evidence" value="ECO:0007669"/>
    <property type="project" value="TreeGrafter"/>
</dbReference>
<dbReference type="InterPro" id="IPR018485">
    <property type="entry name" value="FGGY_C"/>
</dbReference>
<dbReference type="CDD" id="cd07781">
    <property type="entry name" value="ASKHA_NBD_FGGY_L-RBK"/>
    <property type="match status" value="1"/>
</dbReference>
<dbReference type="EC" id="2.7.1.16" evidence="9"/>
<keyword evidence="10" id="KW-1185">Reference proteome</keyword>
<evidence type="ECO:0000313" key="10">
    <source>
        <dbReference type="Proteomes" id="UP000292855"/>
    </source>
</evidence>
<evidence type="ECO:0000259" key="8">
    <source>
        <dbReference type="Pfam" id="PF02782"/>
    </source>
</evidence>
<dbReference type="GO" id="GO:0005737">
    <property type="term" value="C:cytoplasm"/>
    <property type="evidence" value="ECO:0007669"/>
    <property type="project" value="TreeGrafter"/>
</dbReference>
<reference evidence="9 10" key="1">
    <citation type="submission" date="2019-02" db="EMBL/GenBank/DDBJ databases">
        <authorList>
            <person name="Li Y."/>
        </authorList>
    </citation>
    <scope>NUCLEOTIDE SEQUENCE [LARGE SCALE GENOMIC DNA]</scope>
    <source>
        <strain evidence="9 10">30C10-4-7</strain>
    </source>
</reference>
<dbReference type="AlphaFoldDB" id="A0A4Q6XRS9"/>
<dbReference type="Proteomes" id="UP000292855">
    <property type="component" value="Unassembled WGS sequence"/>
</dbReference>
<name>A0A4Q6XRS9_9SPHI</name>
<dbReference type="RefSeq" id="WP_130142120.1">
    <property type="nucleotide sequence ID" value="NZ_SGIT01000002.1"/>
</dbReference>
<dbReference type="EMBL" id="SGIT01000002">
    <property type="protein sequence ID" value="RZF60202.1"/>
    <property type="molecule type" value="Genomic_DNA"/>
</dbReference>
<sequence>MNNNLVIGMDFGTDSARGILVNPHTGEILSKSVSYYKRWEQGLYCDPAKDQYRQHPLDYIEAIDEVFAALLANLTEDDRKHIVAIGTNTTGSTPVAVDKSGKPLSLLEEFQDNPHAMFILWKDHTAVREAEEINALAKKWPVDFTAYSGGIYSSEWFWSKILYTNRHDKRVLEGAYSWMEQSDWIPAYLAGTDNLEDVKRNRCAAGHKAMWAEEHGGLPSAEFLCSLDPTFYHLVNKMYRETFTSDEVFGSISPYFVNKFGFSEDTLIAVGGIDAHHGAVGAGIKPATFVKIIGTSTCDMYTLPKQADIPFIQGICGQVDGSIVPGTVGFEAGQSAFGDIYQWFKKLLLEPTVSVLADTLSREQNNLLNEKLLIYLSQAAAQLRLTEDDLLFTDYHNGRRTPDADFTVLASAHGFNLSTTAGHIFRALVEATAFGSKAILGRFKESKAPIQRVLATGGVATKSPYVMQVLANVLDTPIDMVDNDQTCALGAVIFAAVAAGIYPHVVEAQQQLAADVASTFSPIPEQVEIYEQRYRKYQVLAKTNLFVS</sequence>
<evidence type="ECO:0000256" key="4">
    <source>
        <dbReference type="ARBA" id="ARBA00022840"/>
    </source>
</evidence>
<evidence type="ECO:0000259" key="7">
    <source>
        <dbReference type="Pfam" id="PF00370"/>
    </source>
</evidence>
<dbReference type="InterPro" id="IPR005929">
    <property type="entry name" value="Ribulokinase"/>
</dbReference>
<feature type="domain" description="Carbohydrate kinase FGGY N-terminal" evidence="7">
    <location>
        <begin position="6"/>
        <end position="281"/>
    </location>
</feature>
<dbReference type="InterPro" id="IPR018484">
    <property type="entry name" value="FGGY_N"/>
</dbReference>
<dbReference type="Pfam" id="PF02782">
    <property type="entry name" value="FGGY_C"/>
    <property type="match status" value="1"/>
</dbReference>
<keyword evidence="1 9" id="KW-0808">Transferase</keyword>
<dbReference type="PIRSF" id="PIRSF000538">
    <property type="entry name" value="GlpK"/>
    <property type="match status" value="1"/>
</dbReference>
<keyword evidence="4" id="KW-0067">ATP-binding</keyword>
<evidence type="ECO:0000256" key="1">
    <source>
        <dbReference type="ARBA" id="ARBA00022679"/>
    </source>
</evidence>
<dbReference type="SUPFAM" id="SSF53067">
    <property type="entry name" value="Actin-like ATPase domain"/>
    <property type="match status" value="2"/>
</dbReference>
<comment type="caution">
    <text evidence="9">The sequence shown here is derived from an EMBL/GenBank/DDBJ whole genome shotgun (WGS) entry which is preliminary data.</text>
</comment>
<protein>
    <submittedName>
        <fullName evidence="9">Ribulokinase</fullName>
        <ecNumber evidence="9">2.7.1.16</ecNumber>
    </submittedName>
</protein>